<gene>
    <name evidence="2" type="primary">LOC111438099</name>
</gene>
<dbReference type="GeneID" id="111438099"/>
<protein>
    <submittedName>
        <fullName evidence="2">Uncharacterized protein LOC111438099</fullName>
    </submittedName>
</protein>
<dbReference type="RefSeq" id="XP_022931810.1">
    <property type="nucleotide sequence ID" value="XM_023076042.1"/>
</dbReference>
<dbReference type="PANTHER" id="PTHR34676:SF8">
    <property type="entry name" value="TRANSMEMBRANE PROTEIN"/>
    <property type="match status" value="1"/>
</dbReference>
<dbReference type="PANTHER" id="PTHR34676">
    <property type="entry name" value="DUF4219 DOMAIN-CONTAINING PROTEIN-RELATED"/>
    <property type="match status" value="1"/>
</dbReference>
<keyword evidence="1" id="KW-1185">Reference proteome</keyword>
<sequence>MANLRVKNGFSEGQSTSRPPYFDGTNYTCWKARMKIYLQSVDYQLWLNVSNGPYIPIKIVNNIEVPKLENEFDEHDMKKCSLNASAINCLYCALSNDEFNRVCMCSSAYEIWKTLEVTHEGTNQVKETKISMLVHNYELFKMEENEPIGDMFTRFTNILNALKNLGKVYSTSENVRKILRSLPKSWEAKVTAIQEAKDLTKLPLDELVGSLMTHEITMNGHMEEESKKKKSIALKSIKVDSEDEDVLDEDDVAYFTRKYKNFIKRKKQFKKHFTNQKESKGEKSKNDEVICYECKKPGEGS</sequence>
<evidence type="ECO:0000313" key="2">
    <source>
        <dbReference type="RefSeq" id="XP_022931810.1"/>
    </source>
</evidence>
<organism evidence="1 2">
    <name type="scientific">Cucurbita moschata</name>
    <name type="common">Winter crookneck squash</name>
    <name type="synonym">Cucurbita pepo var. moschata</name>
    <dbReference type="NCBI Taxonomy" id="3662"/>
    <lineage>
        <taxon>Eukaryota</taxon>
        <taxon>Viridiplantae</taxon>
        <taxon>Streptophyta</taxon>
        <taxon>Embryophyta</taxon>
        <taxon>Tracheophyta</taxon>
        <taxon>Spermatophyta</taxon>
        <taxon>Magnoliopsida</taxon>
        <taxon>eudicotyledons</taxon>
        <taxon>Gunneridae</taxon>
        <taxon>Pentapetalae</taxon>
        <taxon>rosids</taxon>
        <taxon>fabids</taxon>
        <taxon>Cucurbitales</taxon>
        <taxon>Cucurbitaceae</taxon>
        <taxon>Cucurbiteae</taxon>
        <taxon>Cucurbita</taxon>
    </lineage>
</organism>
<dbReference type="AlphaFoldDB" id="A0A6J1F0H1"/>
<name>A0A6J1F0H1_CUCMO</name>
<reference evidence="2" key="1">
    <citation type="submission" date="2025-08" db="UniProtKB">
        <authorList>
            <consortium name="RefSeq"/>
        </authorList>
    </citation>
    <scope>IDENTIFICATION</scope>
    <source>
        <tissue evidence="2">Young leaves</tissue>
    </source>
</reference>
<proteinExistence type="predicted"/>
<evidence type="ECO:0000313" key="1">
    <source>
        <dbReference type="Proteomes" id="UP000504609"/>
    </source>
</evidence>
<dbReference type="KEGG" id="cmos:111438099"/>
<dbReference type="Pfam" id="PF14223">
    <property type="entry name" value="Retrotran_gag_2"/>
    <property type="match status" value="1"/>
</dbReference>
<dbReference type="Proteomes" id="UP000504609">
    <property type="component" value="Unplaced"/>
</dbReference>
<accession>A0A6J1F0H1</accession>